<dbReference type="InterPro" id="IPR004265">
    <property type="entry name" value="Dirigent"/>
</dbReference>
<feature type="signal peptide" evidence="4">
    <location>
        <begin position="1"/>
        <end position="26"/>
    </location>
</feature>
<sequence>MKRVRIALSIIIFVLVLLLSSTAAQGGKIRGRRRLPCKQMVFYFHDILYNGKNAKNATSAIVGAPAWGNRTAMAGQSNFGDLIIFDDPITMDNNLHSTPVGRAQGFYFYDRKDVYTAWMGFSFVFNSTQHKGSINFAGANPVLNKTRDISVIGGTGDFFMARGLATLMTDAFEDDVYFRLRTHVKLYECSESAIAGSDIASGLQSLPFLGGLGNISTGSFSNKELCSRCFSWDFWCTCVYFGVSTLLDATSSDSSKSEDEQKEAVSYIGGVLFLIFAVVTLIEIVN</sequence>
<dbReference type="PANTHER" id="PTHR46442:SF4">
    <property type="entry name" value="DIRIGENT PROTEIN"/>
    <property type="match status" value="1"/>
</dbReference>
<dbReference type="Pfam" id="PF03018">
    <property type="entry name" value="Dirigent"/>
    <property type="match status" value="1"/>
</dbReference>
<evidence type="ECO:0000256" key="2">
    <source>
        <dbReference type="ARBA" id="ARBA00011738"/>
    </source>
</evidence>
<comment type="function">
    <text evidence="4">Dirigent proteins impart stereoselectivity on the phenoxy radical-coupling reaction, yielding optically active lignans from two molecules of coniferyl alcohol in the biosynthesis of lignans, flavonolignans, and alkaloids and thus plays a central role in plant secondary metabolism.</text>
</comment>
<dbReference type="Proteomes" id="UP001346149">
    <property type="component" value="Unassembled WGS sequence"/>
</dbReference>
<accession>A0AAN7M135</accession>
<keyword evidence="7" id="KW-1185">Reference proteome</keyword>
<evidence type="ECO:0000256" key="3">
    <source>
        <dbReference type="ARBA" id="ARBA00022525"/>
    </source>
</evidence>
<dbReference type="GO" id="GO:0048046">
    <property type="term" value="C:apoplast"/>
    <property type="evidence" value="ECO:0007669"/>
    <property type="project" value="UniProtKB-SubCell"/>
</dbReference>
<dbReference type="Gene3D" id="2.40.480.10">
    <property type="entry name" value="Allene oxide cyclase-like"/>
    <property type="match status" value="1"/>
</dbReference>
<dbReference type="GO" id="GO:0009699">
    <property type="term" value="P:phenylpropanoid biosynthetic process"/>
    <property type="evidence" value="ECO:0007669"/>
    <property type="project" value="UniProtKB-ARBA"/>
</dbReference>
<comment type="subunit">
    <text evidence="2 4">Homodimer.</text>
</comment>
<dbReference type="InterPro" id="IPR044859">
    <property type="entry name" value="Allene_oxi_cyc_Dirigent"/>
</dbReference>
<feature type="chain" id="PRO_5042661293" description="Dirigent protein" evidence="4">
    <location>
        <begin position="27"/>
        <end position="286"/>
    </location>
</feature>
<reference evidence="6 7" key="1">
    <citation type="journal article" date="2023" name="Hortic Res">
        <title>Pangenome of water caltrop reveals structural variations and asymmetric subgenome divergence after allopolyploidization.</title>
        <authorList>
            <person name="Zhang X."/>
            <person name="Chen Y."/>
            <person name="Wang L."/>
            <person name="Yuan Y."/>
            <person name="Fang M."/>
            <person name="Shi L."/>
            <person name="Lu R."/>
            <person name="Comes H.P."/>
            <person name="Ma Y."/>
            <person name="Chen Y."/>
            <person name="Huang G."/>
            <person name="Zhou Y."/>
            <person name="Zheng Z."/>
            <person name="Qiu Y."/>
        </authorList>
    </citation>
    <scope>NUCLEOTIDE SEQUENCE [LARGE SCALE GENOMIC DNA]</scope>
    <source>
        <strain evidence="6">F231</strain>
    </source>
</reference>
<evidence type="ECO:0000313" key="6">
    <source>
        <dbReference type="EMBL" id="KAK4797036.1"/>
    </source>
</evidence>
<protein>
    <recommendedName>
        <fullName evidence="4">Dirigent protein</fullName>
    </recommendedName>
</protein>
<feature type="transmembrane region" description="Helical" evidence="5">
    <location>
        <begin position="264"/>
        <end position="285"/>
    </location>
</feature>
<dbReference type="PANTHER" id="PTHR46442">
    <property type="entry name" value="DIRIGENT PROTEIN"/>
    <property type="match status" value="1"/>
</dbReference>
<dbReference type="AlphaFoldDB" id="A0AAN7M135"/>
<comment type="caution">
    <text evidence="6">The sequence shown here is derived from an EMBL/GenBank/DDBJ whole genome shotgun (WGS) entry which is preliminary data.</text>
</comment>
<organism evidence="6 7">
    <name type="scientific">Trapa natans</name>
    <name type="common">Water chestnut</name>
    <dbReference type="NCBI Taxonomy" id="22666"/>
    <lineage>
        <taxon>Eukaryota</taxon>
        <taxon>Viridiplantae</taxon>
        <taxon>Streptophyta</taxon>
        <taxon>Embryophyta</taxon>
        <taxon>Tracheophyta</taxon>
        <taxon>Spermatophyta</taxon>
        <taxon>Magnoliopsida</taxon>
        <taxon>eudicotyledons</taxon>
        <taxon>Gunneridae</taxon>
        <taxon>Pentapetalae</taxon>
        <taxon>rosids</taxon>
        <taxon>malvids</taxon>
        <taxon>Myrtales</taxon>
        <taxon>Lythraceae</taxon>
        <taxon>Trapa</taxon>
    </lineage>
</organism>
<evidence type="ECO:0000256" key="5">
    <source>
        <dbReference type="SAM" id="Phobius"/>
    </source>
</evidence>
<keyword evidence="3 4" id="KW-0964">Secreted</keyword>
<comment type="subcellular location">
    <subcellularLocation>
        <location evidence="4">Secreted</location>
        <location evidence="4">Extracellular space</location>
        <location evidence="4">Apoplast</location>
    </subcellularLocation>
</comment>
<proteinExistence type="inferred from homology"/>
<dbReference type="EMBL" id="JAXQNO010000006">
    <property type="protein sequence ID" value="KAK4797036.1"/>
    <property type="molecule type" value="Genomic_DNA"/>
</dbReference>
<keyword evidence="5" id="KW-0812">Transmembrane</keyword>
<keyword evidence="4" id="KW-0052">Apoplast</keyword>
<evidence type="ECO:0000256" key="1">
    <source>
        <dbReference type="ARBA" id="ARBA00010746"/>
    </source>
</evidence>
<keyword evidence="5" id="KW-1133">Transmembrane helix</keyword>
<evidence type="ECO:0000313" key="7">
    <source>
        <dbReference type="Proteomes" id="UP001346149"/>
    </source>
</evidence>
<name>A0AAN7M135_TRANT</name>
<evidence type="ECO:0000256" key="4">
    <source>
        <dbReference type="RuleBase" id="RU363099"/>
    </source>
</evidence>
<comment type="similarity">
    <text evidence="1 4">Belongs to the plant dirigent protein family.</text>
</comment>
<keyword evidence="4" id="KW-0732">Signal</keyword>
<keyword evidence="5" id="KW-0472">Membrane</keyword>
<gene>
    <name evidence="6" type="ORF">SAY86_029362</name>
</gene>